<dbReference type="Proteomes" id="UP000076809">
    <property type="component" value="Chromosome"/>
</dbReference>
<dbReference type="AlphaFoldDB" id="A0AAC9BB94"/>
<keyword evidence="2" id="KW-1133">Transmembrane helix</keyword>
<keyword evidence="1" id="KW-0283">Flagellar rotation</keyword>
<dbReference type="InterPro" id="IPR046786">
    <property type="entry name" value="MotA_N"/>
</dbReference>
<evidence type="ECO:0000259" key="3">
    <source>
        <dbReference type="Pfam" id="PF20560"/>
    </source>
</evidence>
<keyword evidence="2" id="KW-0812">Transmembrane</keyword>
<organism evidence="4 5">
    <name type="scientific">Aeromonas veronii</name>
    <dbReference type="NCBI Taxonomy" id="654"/>
    <lineage>
        <taxon>Bacteria</taxon>
        <taxon>Pseudomonadati</taxon>
        <taxon>Pseudomonadota</taxon>
        <taxon>Gammaproteobacteria</taxon>
        <taxon>Aeromonadales</taxon>
        <taxon>Aeromonadaceae</taxon>
        <taxon>Aeromonas</taxon>
    </lineage>
</organism>
<evidence type="ECO:0000313" key="5">
    <source>
        <dbReference type="Proteomes" id="UP000076809"/>
    </source>
</evidence>
<name>A0AAC9BB94_AERVE</name>
<keyword evidence="2" id="KW-0472">Membrane</keyword>
<gene>
    <name evidence="4" type="ORF">WM43_21435</name>
</gene>
<protein>
    <recommendedName>
        <fullName evidence="3">Motility protein A N-terminal domain-containing protein</fullName>
    </recommendedName>
</protein>
<feature type="transmembrane region" description="Helical" evidence="2">
    <location>
        <begin position="31"/>
        <end position="48"/>
    </location>
</feature>
<dbReference type="EMBL" id="CP014774">
    <property type="protein sequence ID" value="ANB55035.1"/>
    <property type="molecule type" value="Genomic_DNA"/>
</dbReference>
<evidence type="ECO:0000256" key="1">
    <source>
        <dbReference type="ARBA" id="ARBA00022779"/>
    </source>
</evidence>
<accession>A0AAC9BB94</accession>
<evidence type="ECO:0000313" key="4">
    <source>
        <dbReference type="EMBL" id="ANB55035.1"/>
    </source>
</evidence>
<dbReference type="GO" id="GO:0097588">
    <property type="term" value="P:archaeal or bacterial-type flagellum-dependent cell motility"/>
    <property type="evidence" value="ECO:0007669"/>
    <property type="project" value="UniProtKB-KW"/>
</dbReference>
<sequence>MSLIGLVLALIAILGGNMIEGGHPSALLDLPAFLIVIGGTIGAALTGFDPIGPDTFSRLGL</sequence>
<feature type="domain" description="Motility protein A N-terminal" evidence="3">
    <location>
        <begin position="3"/>
        <end position="47"/>
    </location>
</feature>
<reference evidence="4 5" key="1">
    <citation type="journal article" date="2016" name="J. Clin. Microbiol.">
        <title>Detection and Whole-Genome Sequencing of Carbapenemase-Producing Aeromonas hydrophila Isolates from Routine Perirectal Surveillance Culture.</title>
        <authorList>
            <person name="Hughes H.Y."/>
            <person name="Conlan S.P."/>
            <person name="Lau A.F."/>
            <person name="Dekker J.P."/>
            <person name="Michelin A.V."/>
            <person name="Youn J.H."/>
            <person name="Henderson D.K."/>
            <person name="Frank K.M."/>
            <person name="Segre J.A."/>
            <person name="Palmore T.N."/>
        </authorList>
    </citation>
    <scope>NUCLEOTIDE SEQUENCE [LARGE SCALE GENOMIC DNA]</scope>
    <source>
        <strain evidence="4 5">AVNIH1</strain>
    </source>
</reference>
<dbReference type="Pfam" id="PF20560">
    <property type="entry name" value="MotA_N"/>
    <property type="match status" value="1"/>
</dbReference>
<evidence type="ECO:0000256" key="2">
    <source>
        <dbReference type="SAM" id="Phobius"/>
    </source>
</evidence>
<proteinExistence type="predicted"/>